<evidence type="ECO:0000256" key="1">
    <source>
        <dbReference type="ARBA" id="ARBA00008315"/>
    </source>
</evidence>
<reference evidence="3 4" key="1">
    <citation type="journal article" date="2021" name="Sci. Rep.">
        <title>Chromosome anchoring in Senegalese sole (Solea senegalensis) reveals sex-associated markers and genome rearrangements in flatfish.</title>
        <authorList>
            <person name="Guerrero-Cozar I."/>
            <person name="Gomez-Garrido J."/>
            <person name="Berbel C."/>
            <person name="Martinez-Blanch J.F."/>
            <person name="Alioto T."/>
            <person name="Claros M.G."/>
            <person name="Gagnaire P.A."/>
            <person name="Manchado M."/>
        </authorList>
    </citation>
    <scope>NUCLEOTIDE SEQUENCE [LARGE SCALE GENOMIC DNA]</scope>
    <source>
        <strain evidence="3">Sse05_10M</strain>
    </source>
</reference>
<name>A0AAV6R9V8_SOLSE</name>
<accession>A0AAV6R9V8</accession>
<dbReference type="PANTHER" id="PTHR33768:SF7">
    <property type="entry name" value="CFAP97 DOMAIN CONTAINING 2"/>
    <property type="match status" value="1"/>
</dbReference>
<dbReference type="Pfam" id="PF13879">
    <property type="entry name" value="Hmw_CFAP97"/>
    <property type="match status" value="6"/>
</dbReference>
<feature type="compositionally biased region" description="Polar residues" evidence="2">
    <location>
        <begin position="691"/>
        <end position="702"/>
    </location>
</feature>
<dbReference type="Proteomes" id="UP000693946">
    <property type="component" value="Linkage Group LG2"/>
</dbReference>
<feature type="region of interest" description="Disordered" evidence="2">
    <location>
        <begin position="666"/>
        <end position="724"/>
    </location>
</feature>
<evidence type="ECO:0000256" key="2">
    <source>
        <dbReference type="SAM" id="MobiDB-lite"/>
    </source>
</evidence>
<comment type="similarity">
    <text evidence="1">Belongs to the CFAP97 family.</text>
</comment>
<proteinExistence type="inferred from homology"/>
<dbReference type="InterPro" id="IPR029488">
    <property type="entry name" value="Hmw/CFAP97"/>
</dbReference>
<sequence length="724" mass="85109">MPSAMKYQRRKRVTSTRSLHEEVFCVKCLLLCNPTKQYQKYQSLFPTTSKYLQQKWDNASYDLHRQKVKGANPSVNTAPPKTHGHLVQKLKKRQLEEERALEIQRENFMLLEKIANIIRTNGETDCWNDSEKKRPTKEYQTYRSLFPTKSRYLQQKWDNAKYDLHRRKVKCANPTVNTTSPKTHGHLVQKLKKQQLEEERAMEIQRDNNILLEKISNIVRTNGETDCWNHSEKKRPTKEYQTYQSLFPTKNKYLQQKWDNATYDLHRRKVQSASPAINAAPPKTHGHLIQKLKKRQLEEERSLEIQRENAHLMDKISHIIRTKGGVDCWNDAEKKRSTKEYQTYQSLFPTKNKYLQQKWDKATYDLHRRKVECANPALDATAPKTHGHLVQKLKKQQLEGERAVEIQRENDILMEKILNIKKASGETDCWNDAEKKRPTKEYQTYQSLFPTKNKYLQQKWDNATYDLHRRKVNSASPAINATPPKTHGHLVQKLKKQQLEEERAMEIQRENFHLLEKISNIIRTKGGVDCWNDAEKKRPTKEYQSYRSLFPTKSRYLQQKWDNSTYDLHRRKVKSANPTINNTAPKTHGHLIQKAKKQQLEEERALVIQRDNAILLDKISNIMNTNGGVDCWNDDYMLCRYHYNMKSWHDDWLKTQELMDNIAPSATAQKQQGQQKPGKQSSGFDKEENTDATTWSPASNNTDKADSEGNYTNKETSRTQATEN</sequence>
<dbReference type="EMBL" id="JAGKHQ010000012">
    <property type="protein sequence ID" value="KAG7502163.1"/>
    <property type="molecule type" value="Genomic_DNA"/>
</dbReference>
<keyword evidence="4" id="KW-1185">Reference proteome</keyword>
<dbReference type="AlphaFoldDB" id="A0AAV6R9V8"/>
<comment type="caution">
    <text evidence="3">The sequence shown here is derived from an EMBL/GenBank/DDBJ whole genome shotgun (WGS) entry which is preliminary data.</text>
</comment>
<gene>
    <name evidence="3" type="ORF">JOB18_014971</name>
</gene>
<organism evidence="3 4">
    <name type="scientific">Solea senegalensis</name>
    <name type="common">Senegalese sole</name>
    <dbReference type="NCBI Taxonomy" id="28829"/>
    <lineage>
        <taxon>Eukaryota</taxon>
        <taxon>Metazoa</taxon>
        <taxon>Chordata</taxon>
        <taxon>Craniata</taxon>
        <taxon>Vertebrata</taxon>
        <taxon>Euteleostomi</taxon>
        <taxon>Actinopterygii</taxon>
        <taxon>Neopterygii</taxon>
        <taxon>Teleostei</taxon>
        <taxon>Neoteleostei</taxon>
        <taxon>Acanthomorphata</taxon>
        <taxon>Carangaria</taxon>
        <taxon>Pleuronectiformes</taxon>
        <taxon>Pleuronectoidei</taxon>
        <taxon>Soleidae</taxon>
        <taxon>Solea</taxon>
    </lineage>
</organism>
<dbReference type="PANTHER" id="PTHR33768">
    <property type="entry name" value="MIP11318P"/>
    <property type="match status" value="1"/>
</dbReference>
<evidence type="ECO:0000313" key="4">
    <source>
        <dbReference type="Proteomes" id="UP000693946"/>
    </source>
</evidence>
<feature type="compositionally biased region" description="Low complexity" evidence="2">
    <location>
        <begin position="669"/>
        <end position="683"/>
    </location>
</feature>
<evidence type="ECO:0000313" key="3">
    <source>
        <dbReference type="EMBL" id="KAG7502163.1"/>
    </source>
</evidence>
<protein>
    <submittedName>
        <fullName evidence="3">Uncharacterized protein</fullName>
    </submittedName>
</protein>
<feature type="compositionally biased region" description="Polar residues" evidence="2">
    <location>
        <begin position="709"/>
        <end position="724"/>
    </location>
</feature>
<dbReference type="InterPro" id="IPR038792">
    <property type="entry name" value="CFAP97D1/2"/>
</dbReference>